<protein>
    <recommendedName>
        <fullName evidence="1">DNA polymerase alpha subunit B N-terminal domain-containing protein</fullName>
    </recommendedName>
</protein>
<accession>A0A0K8SS77</accession>
<organism evidence="2">
    <name type="scientific">Lygus hesperus</name>
    <name type="common">Western plant bug</name>
    <dbReference type="NCBI Taxonomy" id="30085"/>
    <lineage>
        <taxon>Eukaryota</taxon>
        <taxon>Metazoa</taxon>
        <taxon>Ecdysozoa</taxon>
        <taxon>Arthropoda</taxon>
        <taxon>Hexapoda</taxon>
        <taxon>Insecta</taxon>
        <taxon>Pterygota</taxon>
        <taxon>Neoptera</taxon>
        <taxon>Paraneoptera</taxon>
        <taxon>Hemiptera</taxon>
        <taxon>Heteroptera</taxon>
        <taxon>Panheteroptera</taxon>
        <taxon>Cimicomorpha</taxon>
        <taxon>Miridae</taxon>
        <taxon>Mirini</taxon>
        <taxon>Lygus</taxon>
    </lineage>
</organism>
<dbReference type="InterPro" id="IPR013627">
    <property type="entry name" value="Pol_alpha_B_N"/>
</dbReference>
<feature type="non-terminal residue" evidence="2">
    <location>
        <position position="1"/>
    </location>
</feature>
<feature type="non-terminal residue" evidence="2">
    <location>
        <position position="179"/>
    </location>
</feature>
<evidence type="ECO:0000259" key="1">
    <source>
        <dbReference type="Pfam" id="PF08418"/>
    </source>
</evidence>
<dbReference type="EMBL" id="GBRD01009815">
    <property type="protein sequence ID" value="JAG56009.1"/>
    <property type="molecule type" value="Transcribed_RNA"/>
</dbReference>
<dbReference type="InterPro" id="IPR043034">
    <property type="entry name" value="DNA_pol_alpha_B_N_sf"/>
</dbReference>
<evidence type="ECO:0000313" key="2">
    <source>
        <dbReference type="EMBL" id="JAG56009.1"/>
    </source>
</evidence>
<reference evidence="2" key="1">
    <citation type="submission" date="2014-09" db="EMBL/GenBank/DDBJ databases">
        <authorList>
            <person name="Magalhaes I.L.F."/>
            <person name="Oliveira U."/>
            <person name="Santos F.R."/>
            <person name="Vidigal T.H.D.A."/>
            <person name="Brescovit A.D."/>
            <person name="Santos A.J."/>
        </authorList>
    </citation>
    <scope>NUCLEOTIDE SEQUENCE</scope>
</reference>
<sequence length="179" mass="19517">LTAQSVSNSQIMPELSEIVSQFTSLGIDLDDETAASCLDLCLRYSLDEESFVNSWIAFSFSSLSGADPSKDNLDAFEKKELTSIKTPKRSTTSSNFQVYSTGSAKPIAVHSADSFTPPRPGTSGITSSNRSSKKLTFPLWFSHQKCTHLRKSSTVGRIAVKLSARWVSLCMIGNLHLTT</sequence>
<feature type="domain" description="DNA polymerase alpha subunit B N-terminal" evidence="1">
    <location>
        <begin position="17"/>
        <end position="81"/>
    </location>
</feature>
<proteinExistence type="predicted"/>
<dbReference type="Gene3D" id="1.10.8.530">
    <property type="entry name" value="DNA polymerase alpha-primase, subunit B, N-terminal domain"/>
    <property type="match status" value="1"/>
</dbReference>
<dbReference type="AlphaFoldDB" id="A0A0K8SS77"/>
<dbReference type="Pfam" id="PF08418">
    <property type="entry name" value="Pol_alpha_B_N"/>
    <property type="match status" value="1"/>
</dbReference>
<name>A0A0K8SS77_LYGHE</name>